<proteinExistence type="predicted"/>
<reference evidence="1" key="1">
    <citation type="submission" date="2021-02" db="EMBL/GenBank/DDBJ databases">
        <title>First Annotated Genome of the Yellow-green Alga Tribonema minus.</title>
        <authorList>
            <person name="Mahan K.M."/>
        </authorList>
    </citation>
    <scope>NUCLEOTIDE SEQUENCE</scope>
    <source>
        <strain evidence="1">UTEX B ZZ1240</strain>
    </source>
</reference>
<evidence type="ECO:0000313" key="2">
    <source>
        <dbReference type="Proteomes" id="UP000664859"/>
    </source>
</evidence>
<keyword evidence="2" id="KW-1185">Reference proteome</keyword>
<protein>
    <submittedName>
        <fullName evidence="1">Uncharacterized protein</fullName>
    </submittedName>
</protein>
<comment type="caution">
    <text evidence="1">The sequence shown here is derived from an EMBL/GenBank/DDBJ whole genome shotgun (WGS) entry which is preliminary data.</text>
</comment>
<evidence type="ECO:0000313" key="1">
    <source>
        <dbReference type="EMBL" id="KAG5184449.1"/>
    </source>
</evidence>
<organism evidence="1 2">
    <name type="scientific">Tribonema minus</name>
    <dbReference type="NCBI Taxonomy" id="303371"/>
    <lineage>
        <taxon>Eukaryota</taxon>
        <taxon>Sar</taxon>
        <taxon>Stramenopiles</taxon>
        <taxon>Ochrophyta</taxon>
        <taxon>PX clade</taxon>
        <taxon>Xanthophyceae</taxon>
        <taxon>Tribonematales</taxon>
        <taxon>Tribonemataceae</taxon>
        <taxon>Tribonema</taxon>
    </lineage>
</organism>
<accession>A0A836CGA7</accession>
<sequence length="440" mass="45033">MAVEQLQWHDSPTALKAIAAAAAQAMTALPPQKRAGFVASTLEAGIRKAEQLVDRGGHGDTDVSSDKEMAVSLDDQPHAGATADGATAAATALVLGLATPLIDQLASEQTATATPQCPLQELLPVEHVASITALAVGFLLAALNVLWPPCSDMNNDGGRAHANSSAGRGTGDASATGGSYGAASASIDSAISGGAPGSGSVAVAGNKDGSGVSAVCALLLKAVNLDNLLSYPYAAAHMGSASVPQSPGDVAAQHQMSNAEPAMTELERQALGLGQEPSLPLPSPHYLHLEATLRLLLLALARAPDANLRAQGRRAALTLIAAAKSSKARLQGLMRLIRTCPLANVRAFLVDAMRGEIAKAVQRRVAGKPAGHPFLSHSVGAFCWELLDALVVQAHAATTLHSPDGRGPGKAHDEHAANELLEGMDAHLALLNLWNPVFEA</sequence>
<dbReference type="EMBL" id="JAFCMP010000167">
    <property type="protein sequence ID" value="KAG5184449.1"/>
    <property type="molecule type" value="Genomic_DNA"/>
</dbReference>
<gene>
    <name evidence="1" type="ORF">JKP88DRAFT_255471</name>
</gene>
<name>A0A836CGA7_9STRA</name>
<dbReference type="Proteomes" id="UP000664859">
    <property type="component" value="Unassembled WGS sequence"/>
</dbReference>
<dbReference type="AlphaFoldDB" id="A0A836CGA7"/>